<keyword evidence="1 6" id="KW-0378">Hydrolase</keyword>
<dbReference type="FunCoup" id="A0A409YXS4">
    <property type="interactions" value="182"/>
</dbReference>
<evidence type="ECO:0000256" key="5">
    <source>
        <dbReference type="ARBA" id="ARBA00048204"/>
    </source>
</evidence>
<comment type="catalytic activity">
    <reaction evidence="5 6">
        <text>queuosine 5'-phosphate + H2O = queuine + D-ribose 5-phosphate</text>
        <dbReference type="Rhea" id="RHEA:75387"/>
        <dbReference type="ChEBI" id="CHEBI:15377"/>
        <dbReference type="ChEBI" id="CHEBI:17433"/>
        <dbReference type="ChEBI" id="CHEBI:78346"/>
        <dbReference type="ChEBI" id="CHEBI:194371"/>
    </reaction>
    <physiologicalReaction direction="left-to-right" evidence="5 6">
        <dbReference type="Rhea" id="RHEA:75388"/>
    </physiologicalReaction>
</comment>
<dbReference type="EMBL" id="NHYE01000001">
    <property type="protein sequence ID" value="PPR07800.1"/>
    <property type="molecule type" value="Genomic_DNA"/>
</dbReference>
<evidence type="ECO:0000256" key="2">
    <source>
        <dbReference type="ARBA" id="ARBA00035119"/>
    </source>
</evidence>
<accession>A0A409YXS4</accession>
<evidence type="ECO:0000256" key="3">
    <source>
        <dbReference type="ARBA" id="ARBA00035306"/>
    </source>
</evidence>
<evidence type="ECO:0000256" key="1">
    <source>
        <dbReference type="ARBA" id="ARBA00022801"/>
    </source>
</evidence>
<dbReference type="InterPro" id="IPR019438">
    <property type="entry name" value="Q_salvage"/>
</dbReference>
<dbReference type="PANTHER" id="PTHR21314:SF0">
    <property type="entry name" value="QUEUOSINE 5'-PHOSPHATE N-GLYCOSYLASE_HYDROLASE"/>
    <property type="match status" value="1"/>
</dbReference>
<evidence type="ECO:0000256" key="4">
    <source>
        <dbReference type="ARBA" id="ARBA00035393"/>
    </source>
</evidence>
<evidence type="ECO:0000256" key="6">
    <source>
        <dbReference type="RuleBase" id="RU365002"/>
    </source>
</evidence>
<gene>
    <name evidence="7" type="ORF">CVT26_014985</name>
</gene>
<name>A0A409YXS4_9AGAR</name>
<organism evidence="7 8">
    <name type="scientific">Gymnopilus dilepis</name>
    <dbReference type="NCBI Taxonomy" id="231916"/>
    <lineage>
        <taxon>Eukaryota</taxon>
        <taxon>Fungi</taxon>
        <taxon>Dikarya</taxon>
        <taxon>Basidiomycota</taxon>
        <taxon>Agaricomycotina</taxon>
        <taxon>Agaricomycetes</taxon>
        <taxon>Agaricomycetidae</taxon>
        <taxon>Agaricales</taxon>
        <taxon>Agaricineae</taxon>
        <taxon>Hymenogastraceae</taxon>
        <taxon>Gymnopilus</taxon>
    </lineage>
</organism>
<dbReference type="STRING" id="231916.A0A409YXS4"/>
<comment type="caution">
    <text evidence="7">The sequence shown here is derived from an EMBL/GenBank/DDBJ whole genome shotgun (WGS) entry which is preliminary data.</text>
</comment>
<dbReference type="OrthoDB" id="416777at2759"/>
<dbReference type="GO" id="GO:0016787">
    <property type="term" value="F:hydrolase activity"/>
    <property type="evidence" value="ECO:0007669"/>
    <property type="project" value="UniProtKB-KW"/>
</dbReference>
<comment type="function">
    <text evidence="6">Catalyzes the hydrolysis of queuosine 5'-phosphate, releasing the nucleobase queuine (q). Is required for salvage of queuine from exogenous queuosine (Q) that is imported and then converted to queuosine 5'-phosphate intracellularly.</text>
</comment>
<reference evidence="7 8" key="1">
    <citation type="journal article" date="2018" name="Evol. Lett.">
        <title>Horizontal gene cluster transfer increased hallucinogenic mushroom diversity.</title>
        <authorList>
            <person name="Reynolds H.T."/>
            <person name="Vijayakumar V."/>
            <person name="Gluck-Thaler E."/>
            <person name="Korotkin H.B."/>
            <person name="Matheny P.B."/>
            <person name="Slot J.C."/>
        </authorList>
    </citation>
    <scope>NUCLEOTIDE SEQUENCE [LARGE SCALE GENOMIC DNA]</scope>
    <source>
        <strain evidence="7 8">SRW20</strain>
    </source>
</reference>
<dbReference type="InParanoid" id="A0A409YXS4"/>
<dbReference type="AlphaFoldDB" id="A0A409YXS4"/>
<keyword evidence="8" id="KW-1185">Reference proteome</keyword>
<evidence type="ECO:0000313" key="8">
    <source>
        <dbReference type="Proteomes" id="UP000284706"/>
    </source>
</evidence>
<proteinExistence type="inferred from homology"/>
<evidence type="ECO:0000313" key="7">
    <source>
        <dbReference type="EMBL" id="PPR07800.1"/>
    </source>
</evidence>
<dbReference type="EC" id="3.2.2.-" evidence="6"/>
<sequence>MEFSVENIDEISAGMLEKVLLTAQDYEERRNPVVESSEYAYRTTNLVQIDGVGVKHAGKHIRQKLLVESYTPRTWRTHSLHICPPEPYDPEDPLTKSVLDWIFLISCLNFSFWSEKEGTSERYGVEWRAGWNSKEKKIWTGYWSLVAALDRALEEGVPITDPQFYSSETLCPDRLIEHIFRKANGSTEDIPLLQERIAIMREVGFILCNGFCGSFKGFLDEFQRQHSGQGTSLDLVKMVTRTFPSFQDEVYYEGRKVCLWKRAQILVAETWAAFYPASSDSPHPIFPGPRGPEISRLTMFADYRVPQILHHLHIITYPASLLQKLHSHTPFPPGCKEEVSLRSASIIAVERVREEILRLIKEEGGDSDAASEAGVVSSVLIDFYLWDLAKKIESGEEKIEGIETAAIVPIHRTRSIWY</sequence>
<dbReference type="PANTHER" id="PTHR21314">
    <property type="entry name" value="QUEUOSINE 5'-PHOSPHATE N-GLYCOSYLASE_HYDROLASE-RELATED"/>
    <property type="match status" value="1"/>
</dbReference>
<dbReference type="GO" id="GO:0006400">
    <property type="term" value="P:tRNA modification"/>
    <property type="evidence" value="ECO:0007669"/>
    <property type="project" value="TreeGrafter"/>
</dbReference>
<comment type="similarity">
    <text evidence="2 6">Belongs to the QNG1 protein family.</text>
</comment>
<dbReference type="Pfam" id="PF10343">
    <property type="entry name" value="Q_salvage"/>
    <property type="match status" value="1"/>
</dbReference>
<dbReference type="Proteomes" id="UP000284706">
    <property type="component" value="Unassembled WGS sequence"/>
</dbReference>
<protein>
    <recommendedName>
        <fullName evidence="3 6">Queuosine 5'-phosphate N-glycosylase/hydrolase</fullName>
        <ecNumber evidence="6">3.2.2.-</ecNumber>
    </recommendedName>
    <alternativeName>
        <fullName evidence="4 6">Queuosine-nucleotide N-glycosylase/hydrolase</fullName>
    </alternativeName>
</protein>